<evidence type="ECO:0000313" key="3">
    <source>
        <dbReference type="RefSeq" id="XP_005090027.1"/>
    </source>
</evidence>
<organism evidence="1 2">
    <name type="scientific">Aplysia californica</name>
    <name type="common">California sea hare</name>
    <dbReference type="NCBI Taxonomy" id="6500"/>
    <lineage>
        <taxon>Eukaryota</taxon>
        <taxon>Metazoa</taxon>
        <taxon>Spiralia</taxon>
        <taxon>Lophotrochozoa</taxon>
        <taxon>Mollusca</taxon>
        <taxon>Gastropoda</taxon>
        <taxon>Heterobranchia</taxon>
        <taxon>Euthyneura</taxon>
        <taxon>Tectipleura</taxon>
        <taxon>Aplysiida</taxon>
        <taxon>Aplysioidea</taxon>
        <taxon>Aplysiidae</taxon>
        <taxon>Aplysia</taxon>
    </lineage>
</organism>
<proteinExistence type="predicted"/>
<name>A0ABM0JBS7_APLCA</name>
<dbReference type="RefSeq" id="XP_005090027.1">
    <property type="nucleotide sequence ID" value="XM_005089970.3"/>
</dbReference>
<evidence type="ECO:0000313" key="2">
    <source>
        <dbReference type="RefSeq" id="XP_005090026.1"/>
    </source>
</evidence>
<dbReference type="GeneID" id="101848158"/>
<gene>
    <name evidence="2 3" type="primary">LOC101848158</name>
</gene>
<evidence type="ECO:0000313" key="1">
    <source>
        <dbReference type="Proteomes" id="UP000694888"/>
    </source>
</evidence>
<dbReference type="RefSeq" id="XP_005090026.1">
    <property type="nucleotide sequence ID" value="XM_005089969.3"/>
</dbReference>
<reference evidence="2 3" key="1">
    <citation type="submission" date="2025-05" db="UniProtKB">
        <authorList>
            <consortium name="RefSeq"/>
        </authorList>
    </citation>
    <scope>IDENTIFICATION</scope>
</reference>
<protein>
    <submittedName>
        <fullName evidence="2 3">Uncharacterized protein LOC101848158 isoform X1</fullName>
    </submittedName>
</protein>
<accession>A0ABM0JBS7</accession>
<sequence length="482" mass="53801">MGNTESRASGVPMSVLHAEIAALNQGESCEMEILPSTNKDDCDGEFECLALQRFNRCPKKSEHNQFVPILELRLEHLPISVRCPTVLKLIKDVAVITVRLIISYTSNDRPKRFRCGGGFRVGSGYVDRKGSVNQWRGSHVGTTFIIQTAAHVVFNNREAEKTTVEFFYEDDYDRSSVVRAKGVSVLLVNEKKDYCQLICQVENLHMGAKVMQRLSKDEDYSSDNSPMPSRIDLAFCISHPHGTAKKVSLGTTKLVKVKKPVFKSAVLKALLYGCCHMSGFDEKKVMYFYFTEIIKLEIGDFFSPTFVSEFALHKTAVLTRLQSKGLICRPTDTEQELIQREFDEQLLIYKVLMEAQFRRTYGSQTLSSADKEAKKIVILKEIVGNLESKLNAPDSVMEIHKNMFEEIMLVITEVMYGQQIPVNSCTTVESATYSVPTCSGSSGAQVNALVLNSSGFKFLSATHSFGGANLENRSGFGSFLST</sequence>
<dbReference type="Proteomes" id="UP000694888">
    <property type="component" value="Unplaced"/>
</dbReference>
<keyword evidence="1" id="KW-1185">Reference proteome</keyword>